<dbReference type="OrthoDB" id="267364at2"/>
<reference evidence="3" key="1">
    <citation type="submission" date="2016-08" db="EMBL/GenBank/DDBJ databases">
        <authorList>
            <person name="Varghese N."/>
            <person name="Submissions Spin"/>
        </authorList>
    </citation>
    <scope>NUCLEOTIDE SEQUENCE [LARGE SCALE GENOMIC DNA]</scope>
    <source>
        <strain evidence="3">R-53144</strain>
    </source>
</reference>
<dbReference type="PANTHER" id="PTHR38773">
    <property type="entry name" value="PROTEIN SPRT"/>
    <property type="match status" value="1"/>
</dbReference>
<dbReference type="Pfam" id="PF17283">
    <property type="entry name" value="Zn_ribbon_SprT"/>
    <property type="match status" value="1"/>
</dbReference>
<evidence type="ECO:0000313" key="3">
    <source>
        <dbReference type="Proteomes" id="UP000199698"/>
    </source>
</evidence>
<feature type="domain" description="SprT-like" evidence="1">
    <location>
        <begin position="18"/>
        <end position="164"/>
    </location>
</feature>
<organism evidence="2 3">
    <name type="scientific">Gilliamella intestini</name>
    <dbReference type="NCBI Taxonomy" id="1798183"/>
    <lineage>
        <taxon>Bacteria</taxon>
        <taxon>Pseudomonadati</taxon>
        <taxon>Pseudomonadota</taxon>
        <taxon>Gammaproteobacteria</taxon>
        <taxon>Orbales</taxon>
        <taxon>Orbaceae</taxon>
        <taxon>Gilliamella</taxon>
    </lineage>
</organism>
<evidence type="ECO:0000313" key="2">
    <source>
        <dbReference type="EMBL" id="SCC20802.1"/>
    </source>
</evidence>
<dbReference type="EMBL" id="FMBA01000044">
    <property type="protein sequence ID" value="SCC20802.1"/>
    <property type="molecule type" value="Genomic_DNA"/>
</dbReference>
<dbReference type="AlphaFoldDB" id="A0A1C4CNZ6"/>
<dbReference type="RefSeq" id="WP_091124816.1">
    <property type="nucleotide sequence ID" value="NZ_FMBA01000044.1"/>
</dbReference>
<dbReference type="PANTHER" id="PTHR38773:SF1">
    <property type="entry name" value="PROTEIN SPRT"/>
    <property type="match status" value="1"/>
</dbReference>
<dbReference type="GO" id="GO:0006950">
    <property type="term" value="P:response to stress"/>
    <property type="evidence" value="ECO:0007669"/>
    <property type="project" value="UniProtKB-ARBA"/>
</dbReference>
<accession>A0A1C4CNZ6</accession>
<dbReference type="NCBIfam" id="NF003421">
    <property type="entry name" value="PRK04860.1"/>
    <property type="match status" value="1"/>
</dbReference>
<dbReference type="SMART" id="SM00731">
    <property type="entry name" value="SprT"/>
    <property type="match status" value="1"/>
</dbReference>
<name>A0A1C4CNZ6_9GAMM</name>
<dbReference type="Pfam" id="PF10263">
    <property type="entry name" value="SprT-like"/>
    <property type="match status" value="1"/>
</dbReference>
<dbReference type="STRING" id="1798183.GA0061080_104415"/>
<protein>
    <submittedName>
        <fullName evidence="2">SprT protein</fullName>
    </submittedName>
</protein>
<dbReference type="InterPro" id="IPR006640">
    <property type="entry name" value="SprT-like_domain"/>
</dbReference>
<sequence>MQQDYKRIPIYLHNQTMACLRTHLMQANQRLHSQYKEPKIIYKPKGSIAGSAFLTRWEIQLNSIMLLDNGSQFIEEVVPHELAHLIVFKEFGKVKPHGKEWQYIMSEILGKIPATTHRFSIQRNTYLYYCSCQQHQLTSIRHNKIQNNKTSYLCRKCGTILKLKSAI</sequence>
<evidence type="ECO:0000259" key="1">
    <source>
        <dbReference type="SMART" id="SM00731"/>
    </source>
</evidence>
<keyword evidence="3" id="KW-1185">Reference proteome</keyword>
<proteinExistence type="predicted"/>
<dbReference type="InterPro" id="IPR035240">
    <property type="entry name" value="SprT_Zn_ribbon"/>
</dbReference>
<dbReference type="Proteomes" id="UP000199698">
    <property type="component" value="Unassembled WGS sequence"/>
</dbReference>
<gene>
    <name evidence="2" type="ORF">GA0061080_104415</name>
</gene>